<dbReference type="GO" id="GO:0042597">
    <property type="term" value="C:periplasmic space"/>
    <property type="evidence" value="ECO:0007669"/>
    <property type="project" value="UniProtKB-SubCell"/>
</dbReference>
<dbReference type="InterPro" id="IPR010067">
    <property type="entry name" value="ABC_SsuA_sub-bd"/>
</dbReference>
<comment type="subcellular location">
    <subcellularLocation>
        <location evidence="1">Periplasm</location>
    </subcellularLocation>
</comment>
<dbReference type="AlphaFoldDB" id="A0A934NPL7"/>
<evidence type="ECO:0000256" key="1">
    <source>
        <dbReference type="ARBA" id="ARBA00004418"/>
    </source>
</evidence>
<dbReference type="RefSeq" id="WP_199703741.1">
    <property type="nucleotide sequence ID" value="NZ_JAEMNV010000003.1"/>
</dbReference>
<organism evidence="9 10">
    <name type="scientific">Antrihabitans stalagmiti</name>
    <dbReference type="NCBI Taxonomy" id="2799499"/>
    <lineage>
        <taxon>Bacteria</taxon>
        <taxon>Bacillati</taxon>
        <taxon>Actinomycetota</taxon>
        <taxon>Actinomycetes</taxon>
        <taxon>Mycobacteriales</taxon>
        <taxon>Nocardiaceae</taxon>
        <taxon>Antrihabitans</taxon>
    </lineage>
</organism>
<dbReference type="Gene3D" id="3.40.190.10">
    <property type="entry name" value="Periplasmic binding protein-like II"/>
    <property type="match status" value="2"/>
</dbReference>
<dbReference type="Proteomes" id="UP000655868">
    <property type="component" value="Unassembled WGS sequence"/>
</dbReference>
<dbReference type="PANTHER" id="PTHR30024">
    <property type="entry name" value="ALIPHATIC SULFONATES-BINDING PROTEIN-RELATED"/>
    <property type="match status" value="1"/>
</dbReference>
<keyword evidence="10" id="KW-1185">Reference proteome</keyword>
<evidence type="ECO:0000256" key="6">
    <source>
        <dbReference type="ARBA" id="ARBA00070228"/>
    </source>
</evidence>
<feature type="signal peptide" evidence="7">
    <location>
        <begin position="1"/>
        <end position="22"/>
    </location>
</feature>
<evidence type="ECO:0000313" key="9">
    <source>
        <dbReference type="EMBL" id="MBJ8339019.1"/>
    </source>
</evidence>
<comment type="similarity">
    <text evidence="2">Belongs to the bacterial solute-binding protein SsuA/TauA family.</text>
</comment>
<dbReference type="NCBIfam" id="TIGR01728">
    <property type="entry name" value="SsuA_fam"/>
    <property type="match status" value="1"/>
</dbReference>
<protein>
    <recommendedName>
        <fullName evidence="6">Putative aliphatic sulfonates-binding protein</fullName>
    </recommendedName>
</protein>
<feature type="chain" id="PRO_5038483208" description="Putative aliphatic sulfonates-binding protein" evidence="7">
    <location>
        <begin position="23"/>
        <end position="333"/>
    </location>
</feature>
<evidence type="ECO:0000256" key="3">
    <source>
        <dbReference type="ARBA" id="ARBA00022448"/>
    </source>
</evidence>
<dbReference type="GO" id="GO:0016020">
    <property type="term" value="C:membrane"/>
    <property type="evidence" value="ECO:0007669"/>
    <property type="project" value="InterPro"/>
</dbReference>
<evidence type="ECO:0000256" key="4">
    <source>
        <dbReference type="ARBA" id="ARBA00022729"/>
    </source>
</evidence>
<reference evidence="9" key="1">
    <citation type="submission" date="2020-12" db="EMBL/GenBank/DDBJ databases">
        <title>Antrihabitans popcorni sp. nov. and Antrihabitans auranticaus sp. nov., isolated from a larva cave.</title>
        <authorList>
            <person name="Lee S.D."/>
            <person name="Kim I.S."/>
        </authorList>
    </citation>
    <scope>NUCLEOTIDE SEQUENCE</scope>
    <source>
        <strain evidence="9">YC3-6</strain>
    </source>
</reference>
<evidence type="ECO:0000259" key="8">
    <source>
        <dbReference type="Pfam" id="PF09084"/>
    </source>
</evidence>
<feature type="domain" description="SsuA/THI5-like" evidence="8">
    <location>
        <begin position="94"/>
        <end position="254"/>
    </location>
</feature>
<name>A0A934NPL7_9NOCA</name>
<dbReference type="SUPFAM" id="SSF53850">
    <property type="entry name" value="Periplasmic binding protein-like II"/>
    <property type="match status" value="1"/>
</dbReference>
<sequence>MKLRSARIAGIALAAVATLLLGGCTDDSTDADTTPSGPVDLSSVTLEVGDQKAISIEVLLKASGQLDNLPYKVEFSTFTAGPPLVEAASAAGIDLAQVGNTPVIFGAAAKANIKIVGALEATGKGDALLVGKDSTISTVADLKGKRVAVTKGSSANANLLLQLKKAGLALSDIEPIYLAPADGYTSFTKGDVDAWAVWDPYTAIAEQEAGAKSIASADTAANGYNFWTASDKALGDASKSAAIKDFLARYSAATKWSEQNLDTWSTTYAELTSITLDASKVTWTRSIKQPIALSDTVVASEQEIADAFTEANAIPGKADFAAFVDTRFEGGTN</sequence>
<comment type="caution">
    <text evidence="9">The sequence shown here is derived from an EMBL/GenBank/DDBJ whole genome shotgun (WGS) entry which is preliminary data.</text>
</comment>
<evidence type="ECO:0000256" key="5">
    <source>
        <dbReference type="ARBA" id="ARBA00055538"/>
    </source>
</evidence>
<dbReference type="GO" id="GO:0042626">
    <property type="term" value="F:ATPase-coupled transmembrane transporter activity"/>
    <property type="evidence" value="ECO:0007669"/>
    <property type="project" value="InterPro"/>
</dbReference>
<dbReference type="Pfam" id="PF09084">
    <property type="entry name" value="NMT1"/>
    <property type="match status" value="1"/>
</dbReference>
<dbReference type="PANTHER" id="PTHR30024:SF48">
    <property type="entry name" value="ABC TRANSPORTER SUBSTRATE-BINDING PROTEIN"/>
    <property type="match status" value="1"/>
</dbReference>
<dbReference type="PROSITE" id="PS51257">
    <property type="entry name" value="PROKAR_LIPOPROTEIN"/>
    <property type="match status" value="1"/>
</dbReference>
<proteinExistence type="inferred from homology"/>
<dbReference type="EMBL" id="JAEMNV010000003">
    <property type="protein sequence ID" value="MBJ8339019.1"/>
    <property type="molecule type" value="Genomic_DNA"/>
</dbReference>
<keyword evidence="3" id="KW-0813">Transport</keyword>
<comment type="function">
    <text evidence="5">Part of a binding-protein-dependent transport system for aliphatic sulfonates. Putative binding protein.</text>
</comment>
<evidence type="ECO:0000313" key="10">
    <source>
        <dbReference type="Proteomes" id="UP000655868"/>
    </source>
</evidence>
<keyword evidence="4 7" id="KW-0732">Signal</keyword>
<dbReference type="InterPro" id="IPR015168">
    <property type="entry name" value="SsuA/THI5"/>
</dbReference>
<evidence type="ECO:0000256" key="7">
    <source>
        <dbReference type="SAM" id="SignalP"/>
    </source>
</evidence>
<accession>A0A934NPL7</accession>
<dbReference type="CDD" id="cd13558">
    <property type="entry name" value="PBP2_SsuA_like_2"/>
    <property type="match status" value="1"/>
</dbReference>
<evidence type="ECO:0000256" key="2">
    <source>
        <dbReference type="ARBA" id="ARBA00010742"/>
    </source>
</evidence>
<dbReference type="FunFam" id="3.40.190.10:FF:000050">
    <property type="entry name" value="Sulfonate ABC transporter substrate-binding protein"/>
    <property type="match status" value="1"/>
</dbReference>
<gene>
    <name evidence="9" type="ORF">JGU71_08995</name>
</gene>